<evidence type="ECO:0000259" key="11">
    <source>
        <dbReference type="Pfam" id="PF16178"/>
    </source>
</evidence>
<dbReference type="GO" id="GO:0046983">
    <property type="term" value="F:protein dimerization activity"/>
    <property type="evidence" value="ECO:0007669"/>
    <property type="project" value="InterPro"/>
</dbReference>
<dbReference type="Proteomes" id="UP000752171">
    <property type="component" value="Unassembled WGS sequence"/>
</dbReference>
<comment type="caution">
    <text evidence="12">The sequence shown here is derived from an EMBL/GenBank/DDBJ whole genome shotgun (WGS) entry which is preliminary data.</text>
</comment>
<feature type="transmembrane region" description="Helical" evidence="8">
    <location>
        <begin position="463"/>
        <end position="485"/>
    </location>
</feature>
<evidence type="ECO:0000256" key="1">
    <source>
        <dbReference type="ARBA" id="ARBA00004651"/>
    </source>
</evidence>
<feature type="domain" description="Anoctamin transmembrane" evidence="10">
    <location>
        <begin position="293"/>
        <end position="868"/>
    </location>
</feature>
<sequence>MLVHPYTPQQLNSLTPEETTQCQHGLYFQDGERRVDYVLTYQVKKPSGSRVRRQSSRFTDNALTRSLRHNRTQARPTGHDPELSLQAVSTDHHEDDKCFRREEFEGNLREMGLELEKDEDAKTPGVGFVKIHAPWNVLCREAEFMKLKMPTKKVYEVKQGSSVMEKINSFISKVTDPLHPNVEENRVENVKHLSYPFSREKQHLFDLSDRESFFDSKTRSSIVFEVLKRTKCTKSQFSMGITSLLGSGVYLAAYPLHDGDIDGENAEPNDRKLLYEEWASYSVFYKYQPIGLIRKYFGEKIGLYFAWLGIYTQMLIPASIVGVIVFLYGCVTVDDDIPSMEICDRRRNITMCPLCDRVCSYWTLSSACGTARASHLFDNPATVFFSIYMALWAAFFMEHWKRRQMRLNYEWDLTGFEEEEDHPRAEYEFKLMQKSLKKELNAHKREKEKLTCRDRCPAYLTNIVMMLLMIGVTFAIVFGVILYRISTKAALHMSSNPTTRSNVRLTVKTTAAIINLVVILILDEVYGTVARWLTVLEVPKTDKSFEERLIFKTFILKFVNAFTPIIYIAFFRGRLVGRPGSYLYVFESYRMEECAHGGCLMELCIQLSITMLGKQLIQNNLFEIGIPKLKKLIRYIKSKRSAFQEEEREKKLQRYETDYFLEPFAGLTPEYMEMIIQFGFVTLFVASFPLAPLFALLNNIIEIRLDGKKFVTELRRPVAARAKDIGIWYNILRGVAKIAVIVNAFVISFTSDFVPRLVYQYMYSSDGSMHGFVNHTLSYFNVSHFQNGTAPMEPDHLGFHVDMCRYKDYREPPWSPMAYTVSKEFWSVLAARLAFVIVFQNIVMLMSDVVDWLIPDIPKDISLQIHKEKILMVDLFMKEEQGKLHDLDNMVAGGEKNNFAHGPQLHPRAISHTQSNSF</sequence>
<keyword evidence="6 8" id="KW-0472">Membrane</keyword>
<comment type="similarity">
    <text evidence="2 8">Belongs to the anoctamin family.</text>
</comment>
<evidence type="ECO:0000256" key="8">
    <source>
        <dbReference type="RuleBase" id="RU280814"/>
    </source>
</evidence>
<dbReference type="Pfam" id="PF16178">
    <property type="entry name" value="Anoct_dimer"/>
    <property type="match status" value="1"/>
</dbReference>
<keyword evidence="5 8" id="KW-1133">Transmembrane helix</keyword>
<reference evidence="12 13" key="1">
    <citation type="submission" date="2021-07" db="EMBL/GenBank/DDBJ databases">
        <authorList>
            <person name="Imarazene B."/>
            <person name="Zahm M."/>
            <person name="Klopp C."/>
            <person name="Cabau C."/>
            <person name="Beille S."/>
            <person name="Jouanno E."/>
            <person name="Castinel A."/>
            <person name="Lluch J."/>
            <person name="Gil L."/>
            <person name="Kuchtly C."/>
            <person name="Lopez Roques C."/>
            <person name="Donnadieu C."/>
            <person name="Parrinello H."/>
            <person name="Journot L."/>
            <person name="Du K."/>
            <person name="Schartl M."/>
            <person name="Retaux S."/>
            <person name="Guiguen Y."/>
        </authorList>
    </citation>
    <scope>NUCLEOTIDE SEQUENCE [LARGE SCALE GENOMIC DNA]</scope>
    <source>
        <strain evidence="12">Pach_M1</strain>
        <tissue evidence="12">Testis</tissue>
    </source>
</reference>
<dbReference type="GO" id="GO:0005229">
    <property type="term" value="F:intracellularly calcium-gated chloride channel activity"/>
    <property type="evidence" value="ECO:0007669"/>
    <property type="project" value="TreeGrafter"/>
</dbReference>
<evidence type="ECO:0000256" key="4">
    <source>
        <dbReference type="ARBA" id="ARBA00022692"/>
    </source>
</evidence>
<dbReference type="PANTHER" id="PTHR12308">
    <property type="entry name" value="ANOCTAMIN"/>
    <property type="match status" value="1"/>
</dbReference>
<dbReference type="OrthoDB" id="296386at2759"/>
<evidence type="ECO:0000256" key="5">
    <source>
        <dbReference type="ARBA" id="ARBA00022989"/>
    </source>
</evidence>
<organism evidence="12 13">
    <name type="scientific">Astyanax mexicanus</name>
    <name type="common">Blind cave fish</name>
    <name type="synonym">Astyanax fasciatus mexicanus</name>
    <dbReference type="NCBI Taxonomy" id="7994"/>
    <lineage>
        <taxon>Eukaryota</taxon>
        <taxon>Metazoa</taxon>
        <taxon>Chordata</taxon>
        <taxon>Craniata</taxon>
        <taxon>Vertebrata</taxon>
        <taxon>Euteleostomi</taxon>
        <taxon>Actinopterygii</taxon>
        <taxon>Neopterygii</taxon>
        <taxon>Teleostei</taxon>
        <taxon>Ostariophysi</taxon>
        <taxon>Characiformes</taxon>
        <taxon>Characoidei</taxon>
        <taxon>Acestrorhamphidae</taxon>
        <taxon>Acestrorhamphinae</taxon>
        <taxon>Astyanax</taxon>
    </lineage>
</organism>
<dbReference type="Pfam" id="PF04547">
    <property type="entry name" value="Anoctamin"/>
    <property type="match status" value="1"/>
</dbReference>
<evidence type="ECO:0000313" key="13">
    <source>
        <dbReference type="Proteomes" id="UP000752171"/>
    </source>
</evidence>
<feature type="transmembrane region" description="Helical" evidence="8">
    <location>
        <begin position="304"/>
        <end position="328"/>
    </location>
</feature>
<keyword evidence="4 8" id="KW-0812">Transmembrane</keyword>
<evidence type="ECO:0000256" key="2">
    <source>
        <dbReference type="ARBA" id="ARBA00009671"/>
    </source>
</evidence>
<proteinExistence type="inferred from homology"/>
<evidence type="ECO:0000256" key="3">
    <source>
        <dbReference type="ARBA" id="ARBA00022475"/>
    </source>
</evidence>
<evidence type="ECO:0000259" key="10">
    <source>
        <dbReference type="Pfam" id="PF04547"/>
    </source>
</evidence>
<name>A0A8T2LMN9_ASTMX</name>
<feature type="region of interest" description="Disordered" evidence="9">
    <location>
        <begin position="899"/>
        <end position="918"/>
    </location>
</feature>
<dbReference type="InterPro" id="IPR032394">
    <property type="entry name" value="Anoct_dimer"/>
</dbReference>
<gene>
    <name evidence="12" type="primary">ANO1</name>
    <name evidence="12" type="ORF">AMEX_G13059</name>
</gene>
<protein>
    <recommendedName>
        <fullName evidence="8">Anoctamin</fullName>
    </recommendedName>
</protein>
<dbReference type="EMBL" id="JAICCE010000010">
    <property type="protein sequence ID" value="KAG9272107.1"/>
    <property type="molecule type" value="Genomic_DNA"/>
</dbReference>
<dbReference type="GO" id="GO:0005886">
    <property type="term" value="C:plasma membrane"/>
    <property type="evidence" value="ECO:0007669"/>
    <property type="project" value="UniProtKB-SubCell"/>
</dbReference>
<evidence type="ECO:0000256" key="9">
    <source>
        <dbReference type="SAM" id="MobiDB-lite"/>
    </source>
</evidence>
<dbReference type="AlphaFoldDB" id="A0A8T2LMN9"/>
<feature type="domain" description="Anoctamin dimerisation" evidence="11">
    <location>
        <begin position="27"/>
        <end position="290"/>
    </location>
</feature>
<feature type="transmembrane region" description="Helical" evidence="8">
    <location>
        <begin position="505"/>
        <end position="522"/>
    </location>
</feature>
<comment type="caution">
    <text evidence="8">Lacks conserved residue(s) required for the propagation of feature annotation.</text>
</comment>
<evidence type="ECO:0000256" key="7">
    <source>
        <dbReference type="ARBA" id="ARBA00023180"/>
    </source>
</evidence>
<feature type="transmembrane region" description="Helical" evidence="8">
    <location>
        <begin position="549"/>
        <end position="570"/>
    </location>
</feature>
<dbReference type="PANTHER" id="PTHR12308:SF13">
    <property type="entry name" value="ANOCTAMIN-1"/>
    <property type="match status" value="1"/>
</dbReference>
<feature type="transmembrane region" description="Helical" evidence="8">
    <location>
        <begin position="674"/>
        <end position="697"/>
    </location>
</feature>
<feature type="transmembrane region" description="Helical" evidence="8">
    <location>
        <begin position="381"/>
        <end position="397"/>
    </location>
</feature>
<evidence type="ECO:0000313" key="12">
    <source>
        <dbReference type="EMBL" id="KAG9272107.1"/>
    </source>
</evidence>
<dbReference type="InterPro" id="IPR007632">
    <property type="entry name" value="Anoctamin"/>
</dbReference>
<accession>A0A8T2LMN9</accession>
<dbReference type="InterPro" id="IPR049452">
    <property type="entry name" value="Anoctamin_TM"/>
</dbReference>
<keyword evidence="3" id="KW-1003">Cell membrane</keyword>
<evidence type="ECO:0000256" key="6">
    <source>
        <dbReference type="ARBA" id="ARBA00023136"/>
    </source>
</evidence>
<keyword evidence="7" id="KW-0325">Glycoprotein</keyword>
<comment type="subcellular location">
    <subcellularLocation>
        <location evidence="1">Cell membrane</location>
        <topology evidence="1">Multi-pass membrane protein</topology>
    </subcellularLocation>
    <subcellularLocation>
        <location evidence="8">Membrane</location>
        <topology evidence="8">Multi-pass membrane protein</topology>
    </subcellularLocation>
</comment>